<keyword evidence="1" id="KW-0805">Transcription regulation</keyword>
<dbReference type="Proteomes" id="UP000223606">
    <property type="component" value="Chromosome 1"/>
</dbReference>
<dbReference type="PANTHER" id="PTHR43537">
    <property type="entry name" value="TRANSCRIPTIONAL REGULATOR, GNTR FAMILY"/>
    <property type="match status" value="1"/>
</dbReference>
<evidence type="ECO:0000259" key="5">
    <source>
        <dbReference type="PROSITE" id="PS50949"/>
    </source>
</evidence>
<dbReference type="EMBL" id="LT960614">
    <property type="protein sequence ID" value="SON55614.1"/>
    <property type="molecule type" value="Genomic_DNA"/>
</dbReference>
<accession>A0A2C9D5L7</accession>
<dbReference type="InterPro" id="IPR011711">
    <property type="entry name" value="GntR_C"/>
</dbReference>
<feature type="domain" description="HTH gntR-type" evidence="5">
    <location>
        <begin position="29"/>
        <end position="96"/>
    </location>
</feature>
<dbReference type="CDD" id="cd07377">
    <property type="entry name" value="WHTH_GntR"/>
    <property type="match status" value="1"/>
</dbReference>
<dbReference type="GO" id="GO:0003700">
    <property type="term" value="F:DNA-binding transcription factor activity"/>
    <property type="evidence" value="ECO:0007669"/>
    <property type="project" value="InterPro"/>
</dbReference>
<dbReference type="InterPro" id="IPR000524">
    <property type="entry name" value="Tscrpt_reg_HTH_GntR"/>
</dbReference>
<dbReference type="OrthoDB" id="9789310at2"/>
<dbReference type="Pfam" id="PF07729">
    <property type="entry name" value="FCD"/>
    <property type="match status" value="1"/>
</dbReference>
<dbReference type="KEGG" id="hdi:HDIA_2073"/>
<dbReference type="PRINTS" id="PR00035">
    <property type="entry name" value="HTHGNTR"/>
</dbReference>
<dbReference type="Gene3D" id="1.20.120.530">
    <property type="entry name" value="GntR ligand-binding domain-like"/>
    <property type="match status" value="1"/>
</dbReference>
<dbReference type="Gene3D" id="1.10.10.10">
    <property type="entry name" value="Winged helix-like DNA-binding domain superfamily/Winged helix DNA-binding domain"/>
    <property type="match status" value="1"/>
</dbReference>
<organism evidence="6 7">
    <name type="scientific">Hartmannibacter diazotrophicus</name>
    <dbReference type="NCBI Taxonomy" id="1482074"/>
    <lineage>
        <taxon>Bacteria</taxon>
        <taxon>Pseudomonadati</taxon>
        <taxon>Pseudomonadota</taxon>
        <taxon>Alphaproteobacteria</taxon>
        <taxon>Hyphomicrobiales</taxon>
        <taxon>Pleomorphomonadaceae</taxon>
        <taxon>Hartmannibacter</taxon>
    </lineage>
</organism>
<reference evidence="7" key="1">
    <citation type="submission" date="2017-09" db="EMBL/GenBank/DDBJ databases">
        <title>Genome sequence of Nannocystis excedens DSM 71.</title>
        <authorList>
            <person name="Blom J."/>
        </authorList>
    </citation>
    <scope>NUCLEOTIDE SEQUENCE [LARGE SCALE GENOMIC DNA]</scope>
    <source>
        <strain evidence="7">type strain: E19</strain>
    </source>
</reference>
<proteinExistence type="predicted"/>
<dbReference type="RefSeq" id="WP_099556099.1">
    <property type="nucleotide sequence ID" value="NZ_LT960614.1"/>
</dbReference>
<evidence type="ECO:0000256" key="4">
    <source>
        <dbReference type="SAM" id="MobiDB-lite"/>
    </source>
</evidence>
<sequence>MTDAEHEIPSDGPIAAQVRPEGGLSGNARERFRHLYGILRTRICLLDYPPGTRLSEEVLAAEFGVSRTPLRRVLGRLESEGLLTSVHGVGTIVSDVDLVALTHVYQLRMELAEMLGKLSPVPPTSETIDLFHALHIRTQTLLDRPDAKTFARLNMEFFHVLMRLTANEPLQEISERLYYQTSRIWLKSLAQIGADRDEFLAREVFVFSREVADILAAIEIGDLAAAAHLRRAHISMSFTRLRSQA</sequence>
<dbReference type="SMART" id="SM00895">
    <property type="entry name" value="FCD"/>
    <property type="match status" value="1"/>
</dbReference>
<keyword evidence="7" id="KW-1185">Reference proteome</keyword>
<name>A0A2C9D5L7_9HYPH</name>
<dbReference type="SUPFAM" id="SSF46785">
    <property type="entry name" value="Winged helix' DNA-binding domain"/>
    <property type="match status" value="1"/>
</dbReference>
<protein>
    <submittedName>
        <fullName evidence="6">Fatty acid metabolism regulator</fullName>
    </submittedName>
</protein>
<feature type="region of interest" description="Disordered" evidence="4">
    <location>
        <begin position="1"/>
        <end position="22"/>
    </location>
</feature>
<evidence type="ECO:0000256" key="2">
    <source>
        <dbReference type="ARBA" id="ARBA00023125"/>
    </source>
</evidence>
<evidence type="ECO:0000313" key="7">
    <source>
        <dbReference type="Proteomes" id="UP000223606"/>
    </source>
</evidence>
<evidence type="ECO:0000313" key="6">
    <source>
        <dbReference type="EMBL" id="SON55614.1"/>
    </source>
</evidence>
<dbReference type="InterPro" id="IPR036390">
    <property type="entry name" value="WH_DNA-bd_sf"/>
</dbReference>
<dbReference type="InterPro" id="IPR036388">
    <property type="entry name" value="WH-like_DNA-bd_sf"/>
</dbReference>
<dbReference type="PROSITE" id="PS50949">
    <property type="entry name" value="HTH_GNTR"/>
    <property type="match status" value="1"/>
</dbReference>
<dbReference type="InterPro" id="IPR008920">
    <property type="entry name" value="TF_FadR/GntR_C"/>
</dbReference>
<dbReference type="SMART" id="SM00345">
    <property type="entry name" value="HTH_GNTR"/>
    <property type="match status" value="1"/>
</dbReference>
<dbReference type="AlphaFoldDB" id="A0A2C9D5L7"/>
<dbReference type="GO" id="GO:0003677">
    <property type="term" value="F:DNA binding"/>
    <property type="evidence" value="ECO:0007669"/>
    <property type="project" value="UniProtKB-KW"/>
</dbReference>
<keyword evidence="3" id="KW-0804">Transcription</keyword>
<dbReference type="Pfam" id="PF00392">
    <property type="entry name" value="GntR"/>
    <property type="match status" value="1"/>
</dbReference>
<dbReference type="PANTHER" id="PTHR43537:SF52">
    <property type="entry name" value="FATTY ACID METABOLISM REGULATOR PROTEIN"/>
    <property type="match status" value="1"/>
</dbReference>
<gene>
    <name evidence="6" type="ORF">HDIA_2073</name>
</gene>
<keyword evidence="2" id="KW-0238">DNA-binding</keyword>
<dbReference type="SUPFAM" id="SSF48008">
    <property type="entry name" value="GntR ligand-binding domain-like"/>
    <property type="match status" value="1"/>
</dbReference>
<evidence type="ECO:0000256" key="3">
    <source>
        <dbReference type="ARBA" id="ARBA00023163"/>
    </source>
</evidence>
<evidence type="ECO:0000256" key="1">
    <source>
        <dbReference type="ARBA" id="ARBA00023015"/>
    </source>
</evidence>